<dbReference type="STRING" id="502025.Hoch_6295"/>
<dbReference type="RefSeq" id="WP_012831358.1">
    <property type="nucleotide sequence ID" value="NC_013440.1"/>
</dbReference>
<feature type="region of interest" description="Disordered" evidence="1">
    <location>
        <begin position="63"/>
        <end position="121"/>
    </location>
</feature>
<proteinExistence type="predicted"/>
<sequence>MLVMIMSRHRTACPRPPVAASQTPAGRFGVASTTRWSLLIALLGLCMVFAGLRAPNAAADFAGSSASAVSQPGPRPLATLSDGGETPRVAGERKDETRDKTDDTFDPALAHAAPGDDVQPGLTLQARHGLCPTHPLRRALWRLAPKTSPPARLPRWTAHIAPQA</sequence>
<evidence type="ECO:0000256" key="1">
    <source>
        <dbReference type="SAM" id="MobiDB-lite"/>
    </source>
</evidence>
<evidence type="ECO:0000313" key="2">
    <source>
        <dbReference type="EMBL" id="ACY18766.1"/>
    </source>
</evidence>
<dbReference type="HOGENOM" id="CLU_1616718_0_0_7"/>
<name>D0LNU0_HALO1</name>
<organism evidence="2 3">
    <name type="scientific">Haliangium ochraceum (strain DSM 14365 / JCM 11303 / SMP-2)</name>
    <dbReference type="NCBI Taxonomy" id="502025"/>
    <lineage>
        <taxon>Bacteria</taxon>
        <taxon>Pseudomonadati</taxon>
        <taxon>Myxococcota</taxon>
        <taxon>Polyangia</taxon>
        <taxon>Haliangiales</taxon>
        <taxon>Kofleriaceae</taxon>
        <taxon>Haliangium</taxon>
    </lineage>
</organism>
<accession>D0LNU0</accession>
<keyword evidence="3" id="KW-1185">Reference proteome</keyword>
<dbReference type="Proteomes" id="UP000001880">
    <property type="component" value="Chromosome"/>
</dbReference>
<dbReference type="AlphaFoldDB" id="D0LNU0"/>
<dbReference type="KEGG" id="hoh:Hoch_6295"/>
<reference evidence="2 3" key="1">
    <citation type="journal article" date="2010" name="Stand. Genomic Sci.">
        <title>Complete genome sequence of Haliangium ochraceum type strain (SMP-2).</title>
        <authorList>
            <consortium name="US DOE Joint Genome Institute (JGI-PGF)"/>
            <person name="Ivanova N."/>
            <person name="Daum C."/>
            <person name="Lang E."/>
            <person name="Abt B."/>
            <person name="Kopitz M."/>
            <person name="Saunders E."/>
            <person name="Lapidus A."/>
            <person name="Lucas S."/>
            <person name="Glavina Del Rio T."/>
            <person name="Nolan M."/>
            <person name="Tice H."/>
            <person name="Copeland A."/>
            <person name="Cheng J.F."/>
            <person name="Chen F."/>
            <person name="Bruce D."/>
            <person name="Goodwin L."/>
            <person name="Pitluck S."/>
            <person name="Mavromatis K."/>
            <person name="Pati A."/>
            <person name="Mikhailova N."/>
            <person name="Chen A."/>
            <person name="Palaniappan K."/>
            <person name="Land M."/>
            <person name="Hauser L."/>
            <person name="Chang Y.J."/>
            <person name="Jeffries C.D."/>
            <person name="Detter J.C."/>
            <person name="Brettin T."/>
            <person name="Rohde M."/>
            <person name="Goker M."/>
            <person name="Bristow J."/>
            <person name="Markowitz V."/>
            <person name="Eisen J.A."/>
            <person name="Hugenholtz P."/>
            <person name="Kyrpides N.C."/>
            <person name="Klenk H.P."/>
        </authorList>
    </citation>
    <scope>NUCLEOTIDE SEQUENCE [LARGE SCALE GENOMIC DNA]</scope>
    <source>
        <strain evidence="3">DSM 14365 / CIP 107738 / JCM 11303 / AJ 13395 / SMP-2</strain>
    </source>
</reference>
<dbReference type="EMBL" id="CP001804">
    <property type="protein sequence ID" value="ACY18766.1"/>
    <property type="molecule type" value="Genomic_DNA"/>
</dbReference>
<protein>
    <submittedName>
        <fullName evidence="2">Uncharacterized protein</fullName>
    </submittedName>
</protein>
<evidence type="ECO:0000313" key="3">
    <source>
        <dbReference type="Proteomes" id="UP000001880"/>
    </source>
</evidence>
<gene>
    <name evidence="2" type="ordered locus">Hoch_6295</name>
</gene>
<feature type="compositionally biased region" description="Basic and acidic residues" evidence="1">
    <location>
        <begin position="90"/>
        <end position="103"/>
    </location>
</feature>